<dbReference type="Proteomes" id="UP000286746">
    <property type="component" value="Unassembled WGS sequence"/>
</dbReference>
<name>A0A401W321_STREY</name>
<proteinExistence type="predicted"/>
<reference evidence="2 3" key="1">
    <citation type="submission" date="2018-11" db="EMBL/GenBank/DDBJ databases">
        <title>Whole genome sequence of Streptomyces paromomycinus NBRC 15454(T).</title>
        <authorList>
            <person name="Komaki H."/>
            <person name="Tamura T."/>
        </authorList>
    </citation>
    <scope>NUCLEOTIDE SEQUENCE [LARGE SCALE GENOMIC DNA]</scope>
    <source>
        <strain evidence="2 3">NBRC 15454</strain>
    </source>
</reference>
<protein>
    <submittedName>
        <fullName evidence="2">Solute-binding protein</fullName>
    </submittedName>
</protein>
<evidence type="ECO:0000256" key="1">
    <source>
        <dbReference type="SAM" id="SignalP"/>
    </source>
</evidence>
<dbReference type="Pfam" id="PF01547">
    <property type="entry name" value="SBP_bac_1"/>
    <property type="match status" value="1"/>
</dbReference>
<feature type="chain" id="PRO_5019559592" evidence="1">
    <location>
        <begin position="31"/>
        <end position="425"/>
    </location>
</feature>
<keyword evidence="1" id="KW-0732">Signal</keyword>
<organism evidence="2 3">
    <name type="scientific">Streptomyces paromomycinus</name>
    <name type="common">Streptomyces rimosus subsp. paromomycinus</name>
    <dbReference type="NCBI Taxonomy" id="92743"/>
    <lineage>
        <taxon>Bacteria</taxon>
        <taxon>Bacillati</taxon>
        <taxon>Actinomycetota</taxon>
        <taxon>Actinomycetes</taxon>
        <taxon>Kitasatosporales</taxon>
        <taxon>Streptomycetaceae</taxon>
        <taxon>Streptomyces</taxon>
    </lineage>
</organism>
<keyword evidence="3" id="KW-1185">Reference proteome</keyword>
<accession>A0A401W321</accession>
<dbReference type="InterPro" id="IPR006059">
    <property type="entry name" value="SBP"/>
</dbReference>
<evidence type="ECO:0000313" key="2">
    <source>
        <dbReference type="EMBL" id="GCD43719.1"/>
    </source>
</evidence>
<dbReference type="InterPro" id="IPR050490">
    <property type="entry name" value="Bact_solute-bd_prot1"/>
</dbReference>
<comment type="caution">
    <text evidence="2">The sequence shown here is derived from an EMBL/GenBank/DDBJ whole genome shotgun (WGS) entry which is preliminary data.</text>
</comment>
<feature type="signal peptide" evidence="1">
    <location>
        <begin position="1"/>
        <end position="30"/>
    </location>
</feature>
<dbReference type="PANTHER" id="PTHR43649">
    <property type="entry name" value="ARABINOSE-BINDING PROTEIN-RELATED"/>
    <property type="match status" value="1"/>
</dbReference>
<dbReference type="PROSITE" id="PS51257">
    <property type="entry name" value="PROKAR_LIPOPROTEIN"/>
    <property type="match status" value="1"/>
</dbReference>
<gene>
    <name evidence="2" type="ORF">GKJPGBOP_03401</name>
</gene>
<dbReference type="AlphaFoldDB" id="A0A401W321"/>
<dbReference type="SUPFAM" id="SSF53850">
    <property type="entry name" value="Periplasmic binding protein-like II"/>
    <property type="match status" value="1"/>
</dbReference>
<evidence type="ECO:0000313" key="3">
    <source>
        <dbReference type="Proteomes" id="UP000286746"/>
    </source>
</evidence>
<sequence length="425" mass="45643">MAVQRRYLSLAAAGLTTAMTLSLTSCGSGAGDGGDVTLKLIAADYGDNAANSSKHYWNRLVKDFEKKNPGIKVDVSVYSWTDVDKKVEELVKSGKAPDMAQIGAYADYAAEGKLYKARDVLSIPVQADFVPALAEAGEYGREQYGMPFGSSTRRLFYNKKLFAEAGITDPPETWAQVSADAAKLKAKGVKMPYALPLGPEETQAETLMWMLSGGGSYTDSIGKYTIDSKENVKTFEWLKKDLVTPGLTGGDPAKLNRQDAFNAFAAGDVGMLNGHPTLMKQAEAKGVEYGTVELPGPAGKAKATMGVADWMTAFKQNGHRDQVGKFLDFVYNEKNVMDFSGHYGLLPVTTSGSQAMLADSKYAKLHSFLRQLDNAVFYPADKTSWPLVSKTVKAKMGKAVGANGNPAGVLSDIQNTANEADNTAE</sequence>
<dbReference type="EMBL" id="BHZD01000001">
    <property type="protein sequence ID" value="GCD43719.1"/>
    <property type="molecule type" value="Genomic_DNA"/>
</dbReference>
<dbReference type="Gene3D" id="3.40.190.10">
    <property type="entry name" value="Periplasmic binding protein-like II"/>
    <property type="match status" value="1"/>
</dbReference>
<dbReference type="PANTHER" id="PTHR43649:SF30">
    <property type="entry name" value="ABC TRANSPORTER SUBSTRATE-BINDING PROTEIN"/>
    <property type="match status" value="1"/>
</dbReference>